<proteinExistence type="predicted"/>
<dbReference type="InterPro" id="IPR036872">
    <property type="entry name" value="CH_dom_sf"/>
</dbReference>
<dbReference type="PANTHER" id="PTHR12509:SF9">
    <property type="entry name" value="SPERM FLAGELLAR PROTEIN 1 ISOFORM X1"/>
    <property type="match status" value="1"/>
</dbReference>
<gene>
    <name evidence="3" type="ORF">BLNAU_2651</name>
</gene>
<evidence type="ECO:0000259" key="2">
    <source>
        <dbReference type="PROSITE" id="PS50021"/>
    </source>
</evidence>
<comment type="caution">
    <text evidence="3">The sequence shown here is derived from an EMBL/GenBank/DDBJ whole genome shotgun (WGS) entry which is preliminary data.</text>
</comment>
<keyword evidence="4" id="KW-1185">Reference proteome</keyword>
<dbReference type="PANTHER" id="PTHR12509">
    <property type="entry name" value="SPERMATOGENESIS-ASSOCIATED 4-RELATED"/>
    <property type="match status" value="1"/>
</dbReference>
<sequence>MSHSKTRQLSDNELNSVYEWIDQFSLSRPKRNISRDFSDGVQMAEICKTCFPGLVDLHNYPSCTGRDKKIYNWQTLNNKVFSKIGLPLSEEQIAGVACATPGAIEEIILLFNQQIENCTDDRGHRSRVEPLVVPEDDDSDFSDHQEETLGQTSEPLNQTSNSRQKSLAPSKANKPPPSPKKTQATRSISEQEVKLLDLERENEQLRESQKIMQERLQVLEKLTQEQEQTINELQAQPKKKPASKKK</sequence>
<dbReference type="EMBL" id="JARBJD010000011">
    <property type="protein sequence ID" value="KAK2962408.1"/>
    <property type="molecule type" value="Genomic_DNA"/>
</dbReference>
<dbReference type="InterPro" id="IPR010441">
    <property type="entry name" value="CH_2"/>
</dbReference>
<dbReference type="Pfam" id="PF06294">
    <property type="entry name" value="CH_2"/>
    <property type="match status" value="1"/>
</dbReference>
<name>A0ABQ9YFC9_9EUKA</name>
<dbReference type="Proteomes" id="UP001281761">
    <property type="component" value="Unassembled WGS sequence"/>
</dbReference>
<feature type="region of interest" description="Disordered" evidence="1">
    <location>
        <begin position="132"/>
        <end position="193"/>
    </location>
</feature>
<dbReference type="PROSITE" id="PS50021">
    <property type="entry name" value="CH"/>
    <property type="match status" value="1"/>
</dbReference>
<feature type="compositionally biased region" description="Polar residues" evidence="1">
    <location>
        <begin position="148"/>
        <end position="164"/>
    </location>
</feature>
<dbReference type="InterPro" id="IPR052111">
    <property type="entry name" value="Spermatogenesis_Ciliary_MAP"/>
</dbReference>
<reference evidence="3 4" key="1">
    <citation type="journal article" date="2022" name="bioRxiv">
        <title>Genomics of Preaxostyla Flagellates Illuminates Evolutionary Transitions and the Path Towards Mitochondrial Loss.</title>
        <authorList>
            <person name="Novak L.V.F."/>
            <person name="Treitli S.C."/>
            <person name="Pyrih J."/>
            <person name="Halakuc P."/>
            <person name="Pipaliya S.V."/>
            <person name="Vacek V."/>
            <person name="Brzon O."/>
            <person name="Soukal P."/>
            <person name="Eme L."/>
            <person name="Dacks J.B."/>
            <person name="Karnkowska A."/>
            <person name="Elias M."/>
            <person name="Hampl V."/>
        </authorList>
    </citation>
    <scope>NUCLEOTIDE SEQUENCE [LARGE SCALE GENOMIC DNA]</scope>
    <source>
        <strain evidence="3">NAU3</strain>
        <tissue evidence="3">Gut</tissue>
    </source>
</reference>
<accession>A0ABQ9YFC9</accession>
<protein>
    <submittedName>
        <fullName evidence="3">SPEF1 family protein</fullName>
    </submittedName>
</protein>
<feature type="domain" description="Calponin-homology (CH)" evidence="2">
    <location>
        <begin position="11"/>
        <end position="119"/>
    </location>
</feature>
<dbReference type="SUPFAM" id="SSF47576">
    <property type="entry name" value="Calponin-homology domain, CH-domain"/>
    <property type="match status" value="1"/>
</dbReference>
<evidence type="ECO:0000256" key="1">
    <source>
        <dbReference type="SAM" id="MobiDB-lite"/>
    </source>
</evidence>
<organism evidence="3 4">
    <name type="scientific">Blattamonas nauphoetae</name>
    <dbReference type="NCBI Taxonomy" id="2049346"/>
    <lineage>
        <taxon>Eukaryota</taxon>
        <taxon>Metamonada</taxon>
        <taxon>Preaxostyla</taxon>
        <taxon>Oxymonadida</taxon>
        <taxon>Blattamonas</taxon>
    </lineage>
</organism>
<evidence type="ECO:0000313" key="4">
    <source>
        <dbReference type="Proteomes" id="UP001281761"/>
    </source>
</evidence>
<dbReference type="Gene3D" id="1.10.418.10">
    <property type="entry name" value="Calponin-like domain"/>
    <property type="match status" value="1"/>
</dbReference>
<evidence type="ECO:0000313" key="3">
    <source>
        <dbReference type="EMBL" id="KAK2962408.1"/>
    </source>
</evidence>
<dbReference type="InterPro" id="IPR001715">
    <property type="entry name" value="CH_dom"/>
</dbReference>